<evidence type="ECO:0000256" key="5">
    <source>
        <dbReference type="SAM" id="MobiDB-lite"/>
    </source>
</evidence>
<evidence type="ECO:0000256" key="2">
    <source>
        <dbReference type="ARBA" id="ARBA00022670"/>
    </source>
</evidence>
<dbReference type="Gene3D" id="3.40.395.10">
    <property type="entry name" value="Adenoviral Proteinase, Chain A"/>
    <property type="match status" value="1"/>
</dbReference>
<dbReference type="GO" id="GO:0008234">
    <property type="term" value="F:cysteine-type peptidase activity"/>
    <property type="evidence" value="ECO:0007669"/>
    <property type="project" value="InterPro"/>
</dbReference>
<accession>A0A8X8B4L5</accession>
<evidence type="ECO:0000259" key="6">
    <source>
        <dbReference type="Pfam" id="PF02902"/>
    </source>
</evidence>
<reference evidence="7 8" key="1">
    <citation type="submission" date="2020-02" db="EMBL/GenBank/DDBJ databases">
        <authorList>
            <person name="Ma Q."/>
            <person name="Huang Y."/>
            <person name="Song X."/>
            <person name="Pei D."/>
        </authorList>
    </citation>
    <scope>NUCLEOTIDE SEQUENCE [LARGE SCALE GENOMIC DNA]</scope>
    <source>
        <strain evidence="7">Sxm20200214</strain>
        <tissue evidence="7">Leaf</tissue>
    </source>
</reference>
<evidence type="ECO:0000256" key="1">
    <source>
        <dbReference type="ARBA" id="ARBA00005234"/>
    </source>
</evidence>
<evidence type="ECO:0000313" key="7">
    <source>
        <dbReference type="EMBL" id="KAG2321012.1"/>
    </source>
</evidence>
<dbReference type="InterPro" id="IPR003653">
    <property type="entry name" value="Peptidase_C48_C"/>
</dbReference>
<feature type="coiled-coil region" evidence="4">
    <location>
        <begin position="109"/>
        <end position="160"/>
    </location>
</feature>
<dbReference type="OrthoDB" id="1024009at2759"/>
<protein>
    <recommendedName>
        <fullName evidence="6">Ubiquitin-like protease family profile domain-containing protein</fullName>
    </recommendedName>
</protein>
<keyword evidence="8" id="KW-1185">Reference proteome</keyword>
<keyword evidence="3" id="KW-0378">Hydrolase</keyword>
<organism evidence="7 8">
    <name type="scientific">Brassica carinata</name>
    <name type="common">Ethiopian mustard</name>
    <name type="synonym">Abyssinian cabbage</name>
    <dbReference type="NCBI Taxonomy" id="52824"/>
    <lineage>
        <taxon>Eukaryota</taxon>
        <taxon>Viridiplantae</taxon>
        <taxon>Streptophyta</taxon>
        <taxon>Embryophyta</taxon>
        <taxon>Tracheophyta</taxon>
        <taxon>Spermatophyta</taxon>
        <taxon>Magnoliopsida</taxon>
        <taxon>eudicotyledons</taxon>
        <taxon>Gunneridae</taxon>
        <taxon>Pentapetalae</taxon>
        <taxon>rosids</taxon>
        <taxon>malvids</taxon>
        <taxon>Brassicales</taxon>
        <taxon>Brassicaceae</taxon>
        <taxon>Brassiceae</taxon>
        <taxon>Brassica</taxon>
    </lineage>
</organism>
<dbReference type="Proteomes" id="UP000886595">
    <property type="component" value="Unassembled WGS sequence"/>
</dbReference>
<feature type="region of interest" description="Disordered" evidence="5">
    <location>
        <begin position="53"/>
        <end position="82"/>
    </location>
</feature>
<dbReference type="InterPro" id="IPR038765">
    <property type="entry name" value="Papain-like_cys_pep_sf"/>
</dbReference>
<comment type="similarity">
    <text evidence="1">Belongs to the peptidase C48 family.</text>
</comment>
<dbReference type="Pfam" id="PF02902">
    <property type="entry name" value="Peptidase_C48"/>
    <property type="match status" value="1"/>
</dbReference>
<name>A0A8X8B4L5_BRACI</name>
<dbReference type="SUPFAM" id="SSF54001">
    <property type="entry name" value="Cysteine proteinases"/>
    <property type="match status" value="1"/>
</dbReference>
<feature type="domain" description="Ubiquitin-like protease family profile" evidence="6">
    <location>
        <begin position="276"/>
        <end position="393"/>
    </location>
</feature>
<gene>
    <name evidence="7" type="ORF">Bca52824_014225</name>
</gene>
<comment type="caution">
    <text evidence="7">The sequence shown here is derived from an EMBL/GenBank/DDBJ whole genome shotgun (WGS) entry which is preliminary data.</text>
</comment>
<evidence type="ECO:0000256" key="3">
    <source>
        <dbReference type="ARBA" id="ARBA00022801"/>
    </source>
</evidence>
<evidence type="ECO:0000313" key="8">
    <source>
        <dbReference type="Proteomes" id="UP000886595"/>
    </source>
</evidence>
<evidence type="ECO:0000256" key="4">
    <source>
        <dbReference type="SAM" id="Coils"/>
    </source>
</evidence>
<proteinExistence type="inferred from homology"/>
<sequence>MTLNVIINQAAPIVWEDKVVDKKVDALLEAIHKEGGLGLVTWVDHGTNIFQTEKNIEKNDGEQSEDKNEKSDSKETSRKRKTEVVIASTKKIKALDSSVSVSSTESTEVIRMKIELEQQAKKVETLECKLEEMGKQLKSYETMRLRIELLETEVMLLTEKSKTNEVMGVDQAKVAREKSTRLKKPGPALQTPLRCIIPNVGNKKQENELNVMRGRGYDPFAPVETQKVKILDDWLQLDEEYPIGSQNNGVEFFKVLRTPQDWLNEEILISLPGWTLSYDEFLKAQDLPIFPNGAHEYCSGKLPAFAGTGKKWMVDVDYIYSVLFVNKSHWVALFISIPNRCIEIFDCGLKGSSNGQIVKAVKPIAHMLPHLLRASAPSSERPKMSVEQYKVRRPRQGILKC</sequence>
<dbReference type="AlphaFoldDB" id="A0A8X8B4L5"/>
<dbReference type="EMBL" id="JAAMPC010000003">
    <property type="protein sequence ID" value="KAG2321012.1"/>
    <property type="molecule type" value="Genomic_DNA"/>
</dbReference>
<keyword evidence="2" id="KW-0645">Protease</keyword>
<feature type="compositionally biased region" description="Basic and acidic residues" evidence="5">
    <location>
        <begin position="54"/>
        <end position="76"/>
    </location>
</feature>
<keyword evidence="4" id="KW-0175">Coiled coil</keyword>
<dbReference type="GO" id="GO:0006508">
    <property type="term" value="P:proteolysis"/>
    <property type="evidence" value="ECO:0007669"/>
    <property type="project" value="UniProtKB-KW"/>
</dbReference>